<dbReference type="EMBL" id="JAURTK010000050">
    <property type="protein sequence ID" value="MDP9652013.1"/>
    <property type="molecule type" value="Genomic_DNA"/>
</dbReference>
<accession>A0AB73IPS9</accession>
<dbReference type="AlphaFoldDB" id="A0AB73IPS9"/>
<evidence type="ECO:0008006" key="3">
    <source>
        <dbReference type="Google" id="ProtNLM"/>
    </source>
</evidence>
<organism evidence="1 2">
    <name type="scientific">Paraburkholderia caledonica</name>
    <dbReference type="NCBI Taxonomy" id="134536"/>
    <lineage>
        <taxon>Bacteria</taxon>
        <taxon>Pseudomonadati</taxon>
        <taxon>Pseudomonadota</taxon>
        <taxon>Betaproteobacteria</taxon>
        <taxon>Burkholderiales</taxon>
        <taxon>Burkholderiaceae</taxon>
        <taxon>Paraburkholderia</taxon>
    </lineage>
</organism>
<evidence type="ECO:0000313" key="1">
    <source>
        <dbReference type="EMBL" id="MDP9652013.1"/>
    </source>
</evidence>
<comment type="caution">
    <text evidence="1">The sequence shown here is derived from an EMBL/GenBank/DDBJ whole genome shotgun (WGS) entry which is preliminary data.</text>
</comment>
<proteinExistence type="predicted"/>
<name>A0AB73IPS9_9BURK</name>
<dbReference type="Proteomes" id="UP001229486">
    <property type="component" value="Unassembled WGS sequence"/>
</dbReference>
<reference evidence="1" key="1">
    <citation type="submission" date="2023-07" db="EMBL/GenBank/DDBJ databases">
        <title>Sorghum-associated microbial communities from plants grown in Nebraska, USA.</title>
        <authorList>
            <person name="Schachtman D."/>
        </authorList>
    </citation>
    <scope>NUCLEOTIDE SEQUENCE</scope>
    <source>
        <strain evidence="1">DS1061</strain>
    </source>
</reference>
<protein>
    <recommendedName>
        <fullName evidence="3">Tannase/feruloyl esterase family alpha/beta hydrolase</fullName>
    </recommendedName>
</protein>
<gene>
    <name evidence="1" type="ORF">J2793_007488</name>
</gene>
<sequence length="70" mass="7276">MFMSVGQSTGVFPSGRLQPLQKIRSACWPRGADPIINALTLVPPGCPGFQGTGAEAFAQLSLKCGTTTPI</sequence>
<evidence type="ECO:0000313" key="2">
    <source>
        <dbReference type="Proteomes" id="UP001229486"/>
    </source>
</evidence>